<dbReference type="KEGG" id="lrs:PX52LOC_03433"/>
<dbReference type="SUPFAM" id="SSF51230">
    <property type="entry name" value="Single hybrid motif"/>
    <property type="match status" value="1"/>
</dbReference>
<dbReference type="GO" id="GO:0005829">
    <property type="term" value="C:cytosol"/>
    <property type="evidence" value="ECO:0007669"/>
    <property type="project" value="TreeGrafter"/>
</dbReference>
<dbReference type="GO" id="GO:0005960">
    <property type="term" value="C:glycine cleavage complex"/>
    <property type="evidence" value="ECO:0007669"/>
    <property type="project" value="InterPro"/>
</dbReference>
<feature type="domain" description="Lipoyl-binding" evidence="2">
    <location>
        <begin position="35"/>
        <end position="118"/>
    </location>
</feature>
<protein>
    <submittedName>
        <fullName evidence="3">Glycine cleavage system protein H</fullName>
    </submittedName>
</protein>
<dbReference type="AlphaFoldDB" id="A0A5C1AE55"/>
<dbReference type="InterPro" id="IPR033753">
    <property type="entry name" value="GCV_H/Fam206"/>
</dbReference>
<accession>A0A5C1AE55</accession>
<evidence type="ECO:0000259" key="2">
    <source>
        <dbReference type="PROSITE" id="PS50968"/>
    </source>
</evidence>
<sequence>MAESLTFMMGKFAAHLPADRRYCRNHMWCEPRSDAARFGFSSYAVRLMQDVYFLEWKFDAPRDVAAKQELGFVESSKAQSELYAPLAGSITQFNATLLSDPSAINADGYGDGWLFEMTADTAPTLSAAEYYQYLDSAWATAQRILKNQVNLDDE</sequence>
<dbReference type="EMBL" id="CP042425">
    <property type="protein sequence ID" value="QEL16477.1"/>
    <property type="molecule type" value="Genomic_DNA"/>
</dbReference>
<organism evidence="3 4">
    <name type="scientific">Limnoglobus roseus</name>
    <dbReference type="NCBI Taxonomy" id="2598579"/>
    <lineage>
        <taxon>Bacteria</taxon>
        <taxon>Pseudomonadati</taxon>
        <taxon>Planctomycetota</taxon>
        <taxon>Planctomycetia</taxon>
        <taxon>Gemmatales</taxon>
        <taxon>Gemmataceae</taxon>
        <taxon>Limnoglobus</taxon>
    </lineage>
</organism>
<reference evidence="4" key="1">
    <citation type="submission" date="2019-08" db="EMBL/GenBank/DDBJ databases">
        <title>Limnoglobus roseus gen. nov., sp. nov., a novel freshwater planctomycete with a giant genome from the family Gemmataceae.</title>
        <authorList>
            <person name="Kulichevskaya I.S."/>
            <person name="Naumoff D.G."/>
            <person name="Miroshnikov K."/>
            <person name="Ivanova A."/>
            <person name="Philippov D.A."/>
            <person name="Hakobyan A."/>
            <person name="Rijpstra I.C."/>
            <person name="Sinninghe Damste J.S."/>
            <person name="Liesack W."/>
            <person name="Dedysh S.N."/>
        </authorList>
    </citation>
    <scope>NUCLEOTIDE SEQUENCE [LARGE SCALE GENOMIC DNA]</scope>
    <source>
        <strain evidence="4">PX52</strain>
    </source>
</reference>
<keyword evidence="4" id="KW-1185">Reference proteome</keyword>
<dbReference type="Gene3D" id="2.40.50.100">
    <property type="match status" value="1"/>
</dbReference>
<dbReference type="PANTHER" id="PTHR11715">
    <property type="entry name" value="GLYCINE CLEAVAGE SYSTEM H PROTEIN"/>
    <property type="match status" value="1"/>
</dbReference>
<evidence type="ECO:0000313" key="3">
    <source>
        <dbReference type="EMBL" id="QEL16477.1"/>
    </source>
</evidence>
<proteinExistence type="predicted"/>
<dbReference type="PROSITE" id="PS50968">
    <property type="entry name" value="BIOTINYL_LIPOYL"/>
    <property type="match status" value="1"/>
</dbReference>
<dbReference type="CDD" id="cd06848">
    <property type="entry name" value="GCS_H"/>
    <property type="match status" value="1"/>
</dbReference>
<evidence type="ECO:0000313" key="4">
    <source>
        <dbReference type="Proteomes" id="UP000324974"/>
    </source>
</evidence>
<dbReference type="RefSeq" id="WP_149111203.1">
    <property type="nucleotide sequence ID" value="NZ_CP042425.1"/>
</dbReference>
<evidence type="ECO:0000256" key="1">
    <source>
        <dbReference type="ARBA" id="ARBA00022823"/>
    </source>
</evidence>
<keyword evidence="1" id="KW-0450">Lipoyl</keyword>
<dbReference type="InterPro" id="IPR011053">
    <property type="entry name" value="Single_hybrid_motif"/>
</dbReference>
<dbReference type="OrthoDB" id="9796712at2"/>
<dbReference type="InterPro" id="IPR002930">
    <property type="entry name" value="GCV_H"/>
</dbReference>
<dbReference type="PANTHER" id="PTHR11715:SF3">
    <property type="entry name" value="GLYCINE CLEAVAGE SYSTEM H PROTEIN-RELATED"/>
    <property type="match status" value="1"/>
</dbReference>
<dbReference type="GO" id="GO:0019464">
    <property type="term" value="P:glycine decarboxylation via glycine cleavage system"/>
    <property type="evidence" value="ECO:0007669"/>
    <property type="project" value="InterPro"/>
</dbReference>
<dbReference type="InterPro" id="IPR000089">
    <property type="entry name" value="Biotin_lipoyl"/>
</dbReference>
<dbReference type="GO" id="GO:0009249">
    <property type="term" value="P:protein lipoylation"/>
    <property type="evidence" value="ECO:0007669"/>
    <property type="project" value="TreeGrafter"/>
</dbReference>
<name>A0A5C1AE55_9BACT</name>
<gene>
    <name evidence="3" type="ORF">PX52LOC_03433</name>
</gene>
<dbReference type="Pfam" id="PF01597">
    <property type="entry name" value="GCV_H"/>
    <property type="match status" value="1"/>
</dbReference>
<dbReference type="Proteomes" id="UP000324974">
    <property type="component" value="Chromosome"/>
</dbReference>